<comment type="caution">
    <text evidence="1">The sequence shown here is derived from an EMBL/GenBank/DDBJ whole genome shotgun (WGS) entry which is preliminary data.</text>
</comment>
<sequence>IGIFFDPEDPFATNSLSVGGKFNQRPSVVMYECIIFCLHSSMPLRMKESLLDIFGLREWPWMV</sequence>
<protein>
    <submittedName>
        <fullName evidence="1">Uncharacterized protein</fullName>
    </submittedName>
</protein>
<dbReference type="EMBL" id="LXQA010416658">
    <property type="protein sequence ID" value="MCI50435.1"/>
    <property type="molecule type" value="Genomic_DNA"/>
</dbReference>
<feature type="non-terminal residue" evidence="1">
    <location>
        <position position="1"/>
    </location>
</feature>
<dbReference type="AlphaFoldDB" id="A0A392SQW9"/>
<evidence type="ECO:0000313" key="2">
    <source>
        <dbReference type="Proteomes" id="UP000265520"/>
    </source>
</evidence>
<proteinExistence type="predicted"/>
<name>A0A392SQW9_9FABA</name>
<evidence type="ECO:0000313" key="1">
    <source>
        <dbReference type="EMBL" id="MCI50435.1"/>
    </source>
</evidence>
<organism evidence="1 2">
    <name type="scientific">Trifolium medium</name>
    <dbReference type="NCBI Taxonomy" id="97028"/>
    <lineage>
        <taxon>Eukaryota</taxon>
        <taxon>Viridiplantae</taxon>
        <taxon>Streptophyta</taxon>
        <taxon>Embryophyta</taxon>
        <taxon>Tracheophyta</taxon>
        <taxon>Spermatophyta</taxon>
        <taxon>Magnoliopsida</taxon>
        <taxon>eudicotyledons</taxon>
        <taxon>Gunneridae</taxon>
        <taxon>Pentapetalae</taxon>
        <taxon>rosids</taxon>
        <taxon>fabids</taxon>
        <taxon>Fabales</taxon>
        <taxon>Fabaceae</taxon>
        <taxon>Papilionoideae</taxon>
        <taxon>50 kb inversion clade</taxon>
        <taxon>NPAAA clade</taxon>
        <taxon>Hologalegina</taxon>
        <taxon>IRL clade</taxon>
        <taxon>Trifolieae</taxon>
        <taxon>Trifolium</taxon>
    </lineage>
</organism>
<accession>A0A392SQW9</accession>
<reference evidence="1 2" key="1">
    <citation type="journal article" date="2018" name="Front. Plant Sci.">
        <title>Red Clover (Trifolium pratense) and Zigzag Clover (T. medium) - A Picture of Genomic Similarities and Differences.</title>
        <authorList>
            <person name="Dluhosova J."/>
            <person name="Istvanek J."/>
            <person name="Nedelnik J."/>
            <person name="Repkova J."/>
        </authorList>
    </citation>
    <scope>NUCLEOTIDE SEQUENCE [LARGE SCALE GENOMIC DNA]</scope>
    <source>
        <strain evidence="2">cv. 10/8</strain>
        <tissue evidence="1">Leaf</tissue>
    </source>
</reference>
<keyword evidence="2" id="KW-1185">Reference proteome</keyword>
<dbReference type="Proteomes" id="UP000265520">
    <property type="component" value="Unassembled WGS sequence"/>
</dbReference>